<feature type="non-terminal residue" evidence="3">
    <location>
        <position position="1"/>
    </location>
</feature>
<feature type="non-terminal residue" evidence="3">
    <location>
        <position position="100"/>
    </location>
</feature>
<sequence length="100" mass="10738">KCIFVGYAREAKAWEFWDPVTQKFYISSNAVFDERCFPGNSKSINVFGVPLAPPTPDNLTGPLPDQGGDDSDDDDPPAPPAAPQAPFQPPPASRKPTPAP</sequence>
<keyword evidence="4" id="KW-1185">Reference proteome</keyword>
<evidence type="ECO:0000313" key="3">
    <source>
        <dbReference type="EMBL" id="KZT18004.1"/>
    </source>
</evidence>
<name>A0A165M7P4_9AGAM</name>
<accession>A0A165M7P4</accession>
<dbReference type="InterPro" id="IPR057670">
    <property type="entry name" value="SH3_retrovirus"/>
</dbReference>
<feature type="domain" description="Retroviral polymerase SH3-like" evidence="2">
    <location>
        <begin position="1"/>
        <end position="42"/>
    </location>
</feature>
<evidence type="ECO:0000256" key="1">
    <source>
        <dbReference type="SAM" id="MobiDB-lite"/>
    </source>
</evidence>
<proteinExistence type="predicted"/>
<evidence type="ECO:0000259" key="2">
    <source>
        <dbReference type="Pfam" id="PF25597"/>
    </source>
</evidence>
<dbReference type="EMBL" id="KV425730">
    <property type="protein sequence ID" value="KZT18004.1"/>
    <property type="molecule type" value="Genomic_DNA"/>
</dbReference>
<dbReference type="OrthoDB" id="3243211at2759"/>
<gene>
    <name evidence="3" type="ORF">NEOLEDRAFT_1052215</name>
</gene>
<evidence type="ECO:0000313" key="4">
    <source>
        <dbReference type="Proteomes" id="UP000076761"/>
    </source>
</evidence>
<reference evidence="3 4" key="1">
    <citation type="journal article" date="2016" name="Mol. Biol. Evol.">
        <title>Comparative Genomics of Early-Diverging Mushroom-Forming Fungi Provides Insights into the Origins of Lignocellulose Decay Capabilities.</title>
        <authorList>
            <person name="Nagy L.G."/>
            <person name="Riley R."/>
            <person name="Tritt A."/>
            <person name="Adam C."/>
            <person name="Daum C."/>
            <person name="Floudas D."/>
            <person name="Sun H."/>
            <person name="Yadav J.S."/>
            <person name="Pangilinan J."/>
            <person name="Larsson K.H."/>
            <person name="Matsuura K."/>
            <person name="Barry K."/>
            <person name="Labutti K."/>
            <person name="Kuo R."/>
            <person name="Ohm R.A."/>
            <person name="Bhattacharya S.S."/>
            <person name="Shirouzu T."/>
            <person name="Yoshinaga Y."/>
            <person name="Martin F.M."/>
            <person name="Grigoriev I.V."/>
            <person name="Hibbett D.S."/>
        </authorList>
    </citation>
    <scope>NUCLEOTIDE SEQUENCE [LARGE SCALE GENOMIC DNA]</scope>
    <source>
        <strain evidence="3 4">HHB14362 ss-1</strain>
    </source>
</reference>
<feature type="region of interest" description="Disordered" evidence="1">
    <location>
        <begin position="48"/>
        <end position="100"/>
    </location>
</feature>
<protein>
    <recommendedName>
        <fullName evidence="2">Retroviral polymerase SH3-like domain-containing protein</fullName>
    </recommendedName>
</protein>
<feature type="compositionally biased region" description="Acidic residues" evidence="1">
    <location>
        <begin position="67"/>
        <end position="76"/>
    </location>
</feature>
<dbReference type="InParanoid" id="A0A165M7P4"/>
<organism evidence="3 4">
    <name type="scientific">Neolentinus lepideus HHB14362 ss-1</name>
    <dbReference type="NCBI Taxonomy" id="1314782"/>
    <lineage>
        <taxon>Eukaryota</taxon>
        <taxon>Fungi</taxon>
        <taxon>Dikarya</taxon>
        <taxon>Basidiomycota</taxon>
        <taxon>Agaricomycotina</taxon>
        <taxon>Agaricomycetes</taxon>
        <taxon>Gloeophyllales</taxon>
        <taxon>Gloeophyllaceae</taxon>
        <taxon>Neolentinus</taxon>
    </lineage>
</organism>
<dbReference type="Pfam" id="PF25597">
    <property type="entry name" value="SH3_retrovirus"/>
    <property type="match status" value="1"/>
</dbReference>
<dbReference type="AlphaFoldDB" id="A0A165M7P4"/>
<dbReference type="Proteomes" id="UP000076761">
    <property type="component" value="Unassembled WGS sequence"/>
</dbReference>
<feature type="compositionally biased region" description="Pro residues" evidence="1">
    <location>
        <begin position="77"/>
        <end position="100"/>
    </location>
</feature>